<organism evidence="2 3">
    <name type="scientific">Dentiscutata erythropus</name>
    <dbReference type="NCBI Taxonomy" id="1348616"/>
    <lineage>
        <taxon>Eukaryota</taxon>
        <taxon>Fungi</taxon>
        <taxon>Fungi incertae sedis</taxon>
        <taxon>Mucoromycota</taxon>
        <taxon>Glomeromycotina</taxon>
        <taxon>Glomeromycetes</taxon>
        <taxon>Diversisporales</taxon>
        <taxon>Gigasporaceae</taxon>
        <taxon>Dentiscutata</taxon>
    </lineage>
</organism>
<gene>
    <name evidence="2" type="ORF">DERYTH_LOCUS19482</name>
</gene>
<name>A0A9N9JFW6_9GLOM</name>
<feature type="compositionally biased region" description="Basic residues" evidence="1">
    <location>
        <begin position="106"/>
        <end position="119"/>
    </location>
</feature>
<feature type="non-terminal residue" evidence="2">
    <location>
        <position position="1"/>
    </location>
</feature>
<reference evidence="2" key="1">
    <citation type="submission" date="2021-06" db="EMBL/GenBank/DDBJ databases">
        <authorList>
            <person name="Kallberg Y."/>
            <person name="Tangrot J."/>
            <person name="Rosling A."/>
        </authorList>
    </citation>
    <scope>NUCLEOTIDE SEQUENCE</scope>
    <source>
        <strain evidence="2">MA453B</strain>
    </source>
</reference>
<accession>A0A9N9JFW6</accession>
<dbReference type="EMBL" id="CAJVPY010021433">
    <property type="protein sequence ID" value="CAG8779559.1"/>
    <property type="molecule type" value="Genomic_DNA"/>
</dbReference>
<evidence type="ECO:0000313" key="3">
    <source>
        <dbReference type="Proteomes" id="UP000789405"/>
    </source>
</evidence>
<dbReference type="AlphaFoldDB" id="A0A9N9JFW6"/>
<feature type="region of interest" description="Disordered" evidence="1">
    <location>
        <begin position="1"/>
        <end position="26"/>
    </location>
</feature>
<evidence type="ECO:0000256" key="1">
    <source>
        <dbReference type="SAM" id="MobiDB-lite"/>
    </source>
</evidence>
<feature type="compositionally biased region" description="Basic and acidic residues" evidence="1">
    <location>
        <begin position="17"/>
        <end position="26"/>
    </location>
</feature>
<dbReference type="Proteomes" id="UP000789405">
    <property type="component" value="Unassembled WGS sequence"/>
</dbReference>
<comment type="caution">
    <text evidence="2">The sequence shown here is derived from an EMBL/GenBank/DDBJ whole genome shotgun (WGS) entry which is preliminary data.</text>
</comment>
<evidence type="ECO:0000313" key="2">
    <source>
        <dbReference type="EMBL" id="CAG8779559.1"/>
    </source>
</evidence>
<sequence>MLPIDRLRHPKIQHPSNLDDKDQDKFPRDQQYLTIRKQALVKLRKALNETLDIFGDIKNKDSYVAVSFEHLQSSFKEAIEKLQDHFSNYESSVAAFEEVGESSSRPKNKKRKGPFKKTTRATTEISSSTQSIDEKIIENGYCANNESWEALDIWVTEFSLFVSKNRRTTIPSR</sequence>
<protein>
    <submittedName>
        <fullName evidence="2">7730_t:CDS:1</fullName>
    </submittedName>
</protein>
<feature type="region of interest" description="Disordered" evidence="1">
    <location>
        <begin position="97"/>
        <end position="124"/>
    </location>
</feature>
<proteinExistence type="predicted"/>
<keyword evidence="3" id="KW-1185">Reference proteome</keyword>